<comment type="subcellular location">
    <subcellularLocation>
        <location evidence="9">Cell membrane</location>
        <topology evidence="9">Multi-pass membrane protein</topology>
    </subcellularLocation>
</comment>
<evidence type="ECO:0000256" key="10">
    <source>
        <dbReference type="RuleBase" id="RU000594"/>
    </source>
</evidence>
<name>A0A2A4B1K3_9SPHN</name>
<dbReference type="PRINTS" id="PR00781">
    <property type="entry name" value="LIPOSIGPTASE"/>
</dbReference>
<comment type="similarity">
    <text evidence="1 9 11">Belongs to the peptidase A8 family.</text>
</comment>
<evidence type="ECO:0000256" key="2">
    <source>
        <dbReference type="ARBA" id="ARBA00022475"/>
    </source>
</evidence>
<dbReference type="HAMAP" id="MF_00161">
    <property type="entry name" value="LspA"/>
    <property type="match status" value="1"/>
</dbReference>
<evidence type="ECO:0000256" key="8">
    <source>
        <dbReference type="ARBA" id="ARBA00023136"/>
    </source>
</evidence>
<dbReference type="EMBL" id="NWMW01000002">
    <property type="protein sequence ID" value="PCD01950.1"/>
    <property type="molecule type" value="Genomic_DNA"/>
</dbReference>
<dbReference type="PANTHER" id="PTHR33695:SF1">
    <property type="entry name" value="LIPOPROTEIN SIGNAL PEPTIDASE"/>
    <property type="match status" value="1"/>
</dbReference>
<keyword evidence="8 9" id="KW-0472">Membrane</keyword>
<evidence type="ECO:0000256" key="11">
    <source>
        <dbReference type="RuleBase" id="RU004181"/>
    </source>
</evidence>
<dbReference type="Pfam" id="PF01252">
    <property type="entry name" value="Peptidase_A8"/>
    <property type="match status" value="1"/>
</dbReference>
<keyword evidence="4 9" id="KW-0812">Transmembrane</keyword>
<dbReference type="NCBIfam" id="TIGR00077">
    <property type="entry name" value="lspA"/>
    <property type="match status" value="1"/>
</dbReference>
<sequence length="172" mass="18671">MTSARNWGFRIAGAVFLVDQLTKWLVTGPLGIDRIGAVKPLISIFDLRFVPNVGVSLGLLPADSSWMRWALVLLTGAIAVGVAIWMRREANPRDKAALALVLGGALGNILDRIRFGYVVDFADLHFGEWRPFLVFNVADAAITIGVIILLIRALFVRSDKPAAPAPVEKPNA</sequence>
<comment type="function">
    <text evidence="9 10">This protein specifically catalyzes the removal of signal peptides from prolipoproteins.</text>
</comment>
<keyword evidence="6 9" id="KW-0378">Hydrolase</keyword>
<organism evidence="12 13">
    <name type="scientific">Sphingomonas spermidinifaciens</name>
    <dbReference type="NCBI Taxonomy" id="1141889"/>
    <lineage>
        <taxon>Bacteria</taxon>
        <taxon>Pseudomonadati</taxon>
        <taxon>Pseudomonadota</taxon>
        <taxon>Alphaproteobacteria</taxon>
        <taxon>Sphingomonadales</taxon>
        <taxon>Sphingomonadaceae</taxon>
        <taxon>Sphingomonas</taxon>
    </lineage>
</organism>
<keyword evidence="2 9" id="KW-1003">Cell membrane</keyword>
<keyword evidence="3 9" id="KW-0645">Protease</keyword>
<evidence type="ECO:0000256" key="7">
    <source>
        <dbReference type="ARBA" id="ARBA00022989"/>
    </source>
</evidence>
<keyword evidence="13" id="KW-1185">Reference proteome</keyword>
<dbReference type="OrthoDB" id="9810259at2"/>
<dbReference type="AlphaFoldDB" id="A0A2A4B1K3"/>
<proteinExistence type="inferred from homology"/>
<comment type="caution">
    <text evidence="12">The sequence shown here is derived from an EMBL/GenBank/DDBJ whole genome shotgun (WGS) entry which is preliminary data.</text>
</comment>
<keyword evidence="7 9" id="KW-1133">Transmembrane helix</keyword>
<dbReference type="PROSITE" id="PS00855">
    <property type="entry name" value="SPASE_II"/>
    <property type="match status" value="1"/>
</dbReference>
<evidence type="ECO:0000256" key="3">
    <source>
        <dbReference type="ARBA" id="ARBA00022670"/>
    </source>
</evidence>
<evidence type="ECO:0000313" key="13">
    <source>
        <dbReference type="Proteomes" id="UP000218366"/>
    </source>
</evidence>
<comment type="caution">
    <text evidence="9">Lacks conserved residue(s) required for the propagation of feature annotation.</text>
</comment>
<evidence type="ECO:0000256" key="5">
    <source>
        <dbReference type="ARBA" id="ARBA00022750"/>
    </source>
</evidence>
<evidence type="ECO:0000256" key="9">
    <source>
        <dbReference type="HAMAP-Rule" id="MF_00161"/>
    </source>
</evidence>
<protein>
    <recommendedName>
        <fullName evidence="9">Lipoprotein signal peptidase</fullName>
        <ecNumber evidence="9">3.4.23.36</ecNumber>
    </recommendedName>
    <alternativeName>
        <fullName evidence="9">Prolipoprotein signal peptidase</fullName>
    </alternativeName>
    <alternativeName>
        <fullName evidence="9">Signal peptidase II</fullName>
        <shortName evidence="9">SPase II</shortName>
    </alternativeName>
</protein>
<feature type="transmembrane region" description="Helical" evidence="9">
    <location>
        <begin position="129"/>
        <end position="151"/>
    </location>
</feature>
<dbReference type="PANTHER" id="PTHR33695">
    <property type="entry name" value="LIPOPROTEIN SIGNAL PEPTIDASE"/>
    <property type="match status" value="1"/>
</dbReference>
<evidence type="ECO:0000256" key="4">
    <source>
        <dbReference type="ARBA" id="ARBA00022692"/>
    </source>
</evidence>
<evidence type="ECO:0000256" key="6">
    <source>
        <dbReference type="ARBA" id="ARBA00022801"/>
    </source>
</evidence>
<feature type="transmembrane region" description="Helical" evidence="9">
    <location>
        <begin position="97"/>
        <end position="117"/>
    </location>
</feature>
<comment type="pathway">
    <text evidence="9">Protein modification; lipoprotein biosynthesis (signal peptide cleavage).</text>
</comment>
<dbReference type="GO" id="GO:0006508">
    <property type="term" value="P:proteolysis"/>
    <property type="evidence" value="ECO:0007669"/>
    <property type="project" value="UniProtKB-KW"/>
</dbReference>
<feature type="transmembrane region" description="Helical" evidence="9">
    <location>
        <begin position="66"/>
        <end position="85"/>
    </location>
</feature>
<keyword evidence="5 9" id="KW-0064">Aspartyl protease</keyword>
<dbReference type="InterPro" id="IPR001872">
    <property type="entry name" value="Peptidase_A8"/>
</dbReference>
<dbReference type="RefSeq" id="WP_096343328.1">
    <property type="nucleotide sequence ID" value="NZ_NWMW01000002.1"/>
</dbReference>
<comment type="catalytic activity">
    <reaction evidence="9 10">
        <text>Release of signal peptides from bacterial membrane prolipoproteins. Hydrolyzes -Xaa-Yaa-Zaa-|-(S,diacylglyceryl)Cys-, in which Xaa is hydrophobic (preferably Leu), and Yaa (Ala or Ser) and Zaa (Gly or Ala) have small, neutral side chains.</text>
        <dbReference type="EC" id="3.4.23.36"/>
    </reaction>
</comment>
<feature type="active site" evidence="9">
    <location>
        <position position="139"/>
    </location>
</feature>
<dbReference type="GO" id="GO:0005886">
    <property type="term" value="C:plasma membrane"/>
    <property type="evidence" value="ECO:0007669"/>
    <property type="project" value="UniProtKB-SubCell"/>
</dbReference>
<dbReference type="GO" id="GO:0004190">
    <property type="term" value="F:aspartic-type endopeptidase activity"/>
    <property type="evidence" value="ECO:0007669"/>
    <property type="project" value="UniProtKB-UniRule"/>
</dbReference>
<dbReference type="Proteomes" id="UP000218366">
    <property type="component" value="Unassembled WGS sequence"/>
</dbReference>
<evidence type="ECO:0000256" key="1">
    <source>
        <dbReference type="ARBA" id="ARBA00006139"/>
    </source>
</evidence>
<evidence type="ECO:0000313" key="12">
    <source>
        <dbReference type="EMBL" id="PCD01950.1"/>
    </source>
</evidence>
<gene>
    <name evidence="9 12" type="primary">lspA</name>
    <name evidence="12" type="ORF">COC42_10630</name>
</gene>
<dbReference type="UniPathway" id="UPA00665"/>
<feature type="active site" evidence="9">
    <location>
        <position position="120"/>
    </location>
</feature>
<reference evidence="12 13" key="1">
    <citation type="submission" date="2017-09" db="EMBL/GenBank/DDBJ databases">
        <title>Sphingomonas spermidinifaciens 9NM-10, whole genome shotgun sequence.</title>
        <authorList>
            <person name="Feng G."/>
            <person name="Zhu H."/>
        </authorList>
    </citation>
    <scope>NUCLEOTIDE SEQUENCE [LARGE SCALE GENOMIC DNA]</scope>
    <source>
        <strain evidence="12 13">9NM-10</strain>
    </source>
</reference>
<accession>A0A2A4B1K3</accession>
<dbReference type="EC" id="3.4.23.36" evidence="9"/>